<name>A0A060WAW4_ONCMY</name>
<dbReference type="GO" id="GO:0008017">
    <property type="term" value="F:microtubule binding"/>
    <property type="evidence" value="ECO:0007669"/>
    <property type="project" value="InterPro"/>
</dbReference>
<dbReference type="GO" id="GO:0005737">
    <property type="term" value="C:cytoplasm"/>
    <property type="evidence" value="ECO:0007669"/>
    <property type="project" value="TreeGrafter"/>
</dbReference>
<evidence type="ECO:0008006" key="3">
    <source>
        <dbReference type="Google" id="ProtNLM"/>
    </source>
</evidence>
<accession>A0A060WAW4</accession>
<dbReference type="GO" id="GO:0045944">
    <property type="term" value="P:positive regulation of transcription by RNA polymerase II"/>
    <property type="evidence" value="ECO:0007669"/>
    <property type="project" value="TreeGrafter"/>
</dbReference>
<reference evidence="1" key="2">
    <citation type="submission" date="2014-03" db="EMBL/GenBank/DDBJ databases">
        <authorList>
            <person name="Genoscope - CEA"/>
        </authorList>
    </citation>
    <scope>NUCLEOTIDE SEQUENCE</scope>
</reference>
<dbReference type="PaxDb" id="8022-A0A060WAW4"/>
<dbReference type="Pfam" id="PF22584">
    <property type="entry name" value="CFAP143"/>
    <property type="match status" value="2"/>
</dbReference>
<dbReference type="AlphaFoldDB" id="A0A060WAW4"/>
<dbReference type="STRING" id="8022.A0A060WAW4"/>
<reference evidence="1" key="1">
    <citation type="journal article" date="2014" name="Nat. Commun.">
        <title>The rainbow trout genome provides novel insights into evolution after whole-genome duplication in vertebrates.</title>
        <authorList>
            <person name="Berthelot C."/>
            <person name="Brunet F."/>
            <person name="Chalopin D."/>
            <person name="Juanchich A."/>
            <person name="Bernard M."/>
            <person name="Noel B."/>
            <person name="Bento P."/>
            <person name="Da Silva C."/>
            <person name="Labadie K."/>
            <person name="Alberti A."/>
            <person name="Aury J.M."/>
            <person name="Louis A."/>
            <person name="Dehais P."/>
            <person name="Bardou P."/>
            <person name="Montfort J."/>
            <person name="Klopp C."/>
            <person name="Cabau C."/>
            <person name="Gaspin C."/>
            <person name="Thorgaard G.H."/>
            <person name="Boussaha M."/>
            <person name="Quillet E."/>
            <person name="Guyomard R."/>
            <person name="Galiana D."/>
            <person name="Bobe J."/>
            <person name="Volff J.N."/>
            <person name="Genet C."/>
            <person name="Wincker P."/>
            <person name="Jaillon O."/>
            <person name="Roest Crollius H."/>
            <person name="Guiguen Y."/>
        </authorList>
    </citation>
    <scope>NUCLEOTIDE SEQUENCE [LARGE SCALE GENOMIC DNA]</scope>
</reference>
<sequence length="234" mass="26400">MTALDTSVEQKSIGKCLLYNWVEERATAVLDNERPRAHIHKNGHKGILTMDLSSKVQGVTTVNAAFTPPRGHGVRQRGLRGELLENDLLKKISLLQGNSKSKCQQINTSWKLLNVTIKFGSVETSYEEIGQGVYTTHHEQTHAEFNPEPPKTEFCSTTKEDYKVEGFLPSLPSPLKVHDYKSDQAITFWSENHHQIQGVTAVRTRDTPFKKNATFSTPISEHMDDKPILYTPEN</sequence>
<proteinExistence type="predicted"/>
<evidence type="ECO:0000313" key="1">
    <source>
        <dbReference type="EMBL" id="CDQ64151.1"/>
    </source>
</evidence>
<dbReference type="PANTHER" id="PTHR15510">
    <property type="entry name" value="SPERM-ASSOCIATED ANTIGEN 8"/>
    <property type="match status" value="1"/>
</dbReference>
<dbReference type="PANTHER" id="PTHR15510:SF5">
    <property type="entry name" value="SPERM-ASSOCIATED ANTIGEN 8"/>
    <property type="match status" value="1"/>
</dbReference>
<protein>
    <recommendedName>
        <fullName evidence="3">Sperm-associated antigen 8</fullName>
    </recommendedName>
</protein>
<evidence type="ECO:0000313" key="2">
    <source>
        <dbReference type="Proteomes" id="UP000193380"/>
    </source>
</evidence>
<dbReference type="EMBL" id="FR904461">
    <property type="protein sequence ID" value="CDQ64151.1"/>
    <property type="molecule type" value="Genomic_DNA"/>
</dbReference>
<dbReference type="Proteomes" id="UP000193380">
    <property type="component" value="Unassembled WGS sequence"/>
</dbReference>
<gene>
    <name evidence="1" type="ORF">GSONMT00070524001</name>
</gene>
<dbReference type="GO" id="GO:0005634">
    <property type="term" value="C:nucleus"/>
    <property type="evidence" value="ECO:0007669"/>
    <property type="project" value="TreeGrafter"/>
</dbReference>
<dbReference type="InterPro" id="IPR026124">
    <property type="entry name" value="Sperm-assoc_Ag8"/>
</dbReference>
<organism evidence="1 2">
    <name type="scientific">Oncorhynchus mykiss</name>
    <name type="common">Rainbow trout</name>
    <name type="synonym">Salmo gairdneri</name>
    <dbReference type="NCBI Taxonomy" id="8022"/>
    <lineage>
        <taxon>Eukaryota</taxon>
        <taxon>Metazoa</taxon>
        <taxon>Chordata</taxon>
        <taxon>Craniata</taxon>
        <taxon>Vertebrata</taxon>
        <taxon>Euteleostomi</taxon>
        <taxon>Actinopterygii</taxon>
        <taxon>Neopterygii</taxon>
        <taxon>Teleostei</taxon>
        <taxon>Protacanthopterygii</taxon>
        <taxon>Salmoniformes</taxon>
        <taxon>Salmonidae</taxon>
        <taxon>Salmoninae</taxon>
        <taxon>Oncorhynchus</taxon>
    </lineage>
</organism>